<name>A0AAN7UEV5_9PEZI</name>
<sequence length="105" mass="10736">MRRHIKLKNHLLQPQNPPDPVLEVVVDEAGAGALLTLLLVSVLDKANNPITPGADAPAVVDPGVSPGASPQAFRSVSSFCLYSSASCRATASAVLACTKSATSVS</sequence>
<proteinExistence type="predicted"/>
<accession>A0AAN7UEV5</accession>
<dbReference type="Proteomes" id="UP001305414">
    <property type="component" value="Unassembled WGS sequence"/>
</dbReference>
<gene>
    <name evidence="1" type="ORF">RRF57_000032</name>
</gene>
<organism evidence="1 2">
    <name type="scientific">Xylaria bambusicola</name>
    <dbReference type="NCBI Taxonomy" id="326684"/>
    <lineage>
        <taxon>Eukaryota</taxon>
        <taxon>Fungi</taxon>
        <taxon>Dikarya</taxon>
        <taxon>Ascomycota</taxon>
        <taxon>Pezizomycotina</taxon>
        <taxon>Sordariomycetes</taxon>
        <taxon>Xylariomycetidae</taxon>
        <taxon>Xylariales</taxon>
        <taxon>Xylariaceae</taxon>
        <taxon>Xylaria</taxon>
    </lineage>
</organism>
<protein>
    <submittedName>
        <fullName evidence="1">Uncharacterized protein</fullName>
    </submittedName>
</protein>
<comment type="caution">
    <text evidence="1">The sequence shown here is derived from an EMBL/GenBank/DDBJ whole genome shotgun (WGS) entry which is preliminary data.</text>
</comment>
<evidence type="ECO:0000313" key="2">
    <source>
        <dbReference type="Proteomes" id="UP001305414"/>
    </source>
</evidence>
<evidence type="ECO:0000313" key="1">
    <source>
        <dbReference type="EMBL" id="KAK5624316.1"/>
    </source>
</evidence>
<reference evidence="1 2" key="1">
    <citation type="submission" date="2023-10" db="EMBL/GenBank/DDBJ databases">
        <title>Draft genome sequence of Xylaria bambusicola isolate GMP-LS, the root and basal stem rot pathogen of sugarcane in Indonesia.</title>
        <authorList>
            <person name="Selvaraj P."/>
            <person name="Muralishankar V."/>
            <person name="Muruganantham S."/>
            <person name="Sp S."/>
            <person name="Haryani S."/>
            <person name="Lau K.J.X."/>
            <person name="Naqvi N.I."/>
        </authorList>
    </citation>
    <scope>NUCLEOTIDE SEQUENCE [LARGE SCALE GENOMIC DNA]</scope>
    <source>
        <strain evidence="1">GMP-LS</strain>
    </source>
</reference>
<dbReference type="EMBL" id="JAWHQM010000001">
    <property type="protein sequence ID" value="KAK5624316.1"/>
    <property type="molecule type" value="Genomic_DNA"/>
</dbReference>
<dbReference type="AlphaFoldDB" id="A0AAN7UEV5"/>
<keyword evidence="2" id="KW-1185">Reference proteome</keyword>